<evidence type="ECO:0000313" key="2">
    <source>
        <dbReference type="Proteomes" id="UP000664628"/>
    </source>
</evidence>
<organism evidence="1 2">
    <name type="scientific">Fibrella forsythiae</name>
    <dbReference type="NCBI Taxonomy" id="2817061"/>
    <lineage>
        <taxon>Bacteria</taxon>
        <taxon>Pseudomonadati</taxon>
        <taxon>Bacteroidota</taxon>
        <taxon>Cytophagia</taxon>
        <taxon>Cytophagales</taxon>
        <taxon>Spirosomataceae</taxon>
        <taxon>Fibrella</taxon>
    </lineage>
</organism>
<proteinExistence type="predicted"/>
<reference evidence="1 2" key="1">
    <citation type="submission" date="2021-03" db="EMBL/GenBank/DDBJ databases">
        <title>Fibrella sp. HMF5405 genome sequencing and assembly.</title>
        <authorList>
            <person name="Kang H."/>
            <person name="Kim H."/>
            <person name="Bae S."/>
            <person name="Joh K."/>
        </authorList>
    </citation>
    <scope>NUCLEOTIDE SEQUENCE [LARGE SCALE GENOMIC DNA]</scope>
    <source>
        <strain evidence="1 2">HMF5405</strain>
    </source>
</reference>
<dbReference type="Proteomes" id="UP000664628">
    <property type="component" value="Unassembled WGS sequence"/>
</dbReference>
<sequence length="95" mass="10451">MSTRRKPVVKRRRNQLKSLVAQVANHLFKNRMTTLVGLGVGLPVIVEGYAQRDWHAIGKGFTELALGVSGDDRFGYKGKSSTEVTPIANGQPPFE</sequence>
<keyword evidence="2" id="KW-1185">Reference proteome</keyword>
<protein>
    <submittedName>
        <fullName evidence="1">Uncharacterized protein</fullName>
    </submittedName>
</protein>
<evidence type="ECO:0000313" key="1">
    <source>
        <dbReference type="EMBL" id="MBO0947004.1"/>
    </source>
</evidence>
<dbReference type="EMBL" id="JAFMYW010000001">
    <property type="protein sequence ID" value="MBO0947004.1"/>
    <property type="molecule type" value="Genomic_DNA"/>
</dbReference>
<accession>A0ABS3JAJ9</accession>
<name>A0ABS3JAJ9_9BACT</name>
<dbReference type="RefSeq" id="WP_207326931.1">
    <property type="nucleotide sequence ID" value="NZ_JAFMYW010000001.1"/>
</dbReference>
<gene>
    <name evidence="1" type="ORF">J2I46_00305</name>
</gene>
<comment type="caution">
    <text evidence="1">The sequence shown here is derived from an EMBL/GenBank/DDBJ whole genome shotgun (WGS) entry which is preliminary data.</text>
</comment>